<keyword evidence="4" id="KW-1133">Transmembrane helix</keyword>
<dbReference type="PANTHER" id="PTHR30023">
    <property type="entry name" value="D-ALANYL-D-ALANINE CARBOXYPEPTIDASE"/>
    <property type="match status" value="1"/>
</dbReference>
<dbReference type="Gene3D" id="3.40.710.10">
    <property type="entry name" value="DD-peptidase/beta-lactamase superfamily"/>
    <property type="match status" value="2"/>
</dbReference>
<dbReference type="PANTHER" id="PTHR30023:SF0">
    <property type="entry name" value="PENICILLIN-SENSITIVE CARBOXYPEPTIDASE A"/>
    <property type="match status" value="1"/>
</dbReference>
<proteinExistence type="inferred from homology"/>
<reference evidence="5 6" key="1">
    <citation type="submission" date="2019-12" db="EMBL/GenBank/DDBJ databases">
        <title>Auraticoccus cholistani sp. nov., an actinomycete isolated from soil of Cholistan desert.</title>
        <authorList>
            <person name="Cheema M.T."/>
        </authorList>
    </citation>
    <scope>NUCLEOTIDE SEQUENCE [LARGE SCALE GENOMIC DNA]</scope>
    <source>
        <strain evidence="5 6">F435</strain>
    </source>
</reference>
<dbReference type="GO" id="GO:0006508">
    <property type="term" value="P:proteolysis"/>
    <property type="evidence" value="ECO:0007669"/>
    <property type="project" value="InterPro"/>
</dbReference>
<dbReference type="Pfam" id="PF02113">
    <property type="entry name" value="Peptidase_S13"/>
    <property type="match status" value="2"/>
</dbReference>
<dbReference type="EC" id="3.4.16.4" evidence="5"/>
<feature type="compositionally biased region" description="Pro residues" evidence="3">
    <location>
        <begin position="74"/>
        <end position="84"/>
    </location>
</feature>
<evidence type="ECO:0000313" key="5">
    <source>
        <dbReference type="EMBL" id="MVA76977.1"/>
    </source>
</evidence>
<organism evidence="5 6">
    <name type="scientific">Auraticoccus cholistanensis</name>
    <dbReference type="NCBI Taxonomy" id="2656650"/>
    <lineage>
        <taxon>Bacteria</taxon>
        <taxon>Bacillati</taxon>
        <taxon>Actinomycetota</taxon>
        <taxon>Actinomycetes</taxon>
        <taxon>Propionibacteriales</taxon>
        <taxon>Propionibacteriaceae</taxon>
        <taxon>Auraticoccus</taxon>
    </lineage>
</organism>
<keyword evidence="4" id="KW-0812">Transmembrane</keyword>
<feature type="compositionally biased region" description="Low complexity" evidence="3">
    <location>
        <begin position="85"/>
        <end position="97"/>
    </location>
</feature>
<dbReference type="NCBIfam" id="TIGR00666">
    <property type="entry name" value="PBP4"/>
    <property type="match status" value="1"/>
</dbReference>
<dbReference type="InterPro" id="IPR000667">
    <property type="entry name" value="Peptidase_S13"/>
</dbReference>
<dbReference type="PRINTS" id="PR00922">
    <property type="entry name" value="DADACBPTASE3"/>
</dbReference>
<feature type="region of interest" description="Disordered" evidence="3">
    <location>
        <begin position="68"/>
        <end position="97"/>
    </location>
</feature>
<dbReference type="GO" id="GO:0000270">
    <property type="term" value="P:peptidoglycan metabolic process"/>
    <property type="evidence" value="ECO:0007669"/>
    <property type="project" value="TreeGrafter"/>
</dbReference>
<keyword evidence="4" id="KW-0472">Membrane</keyword>
<dbReference type="Proteomes" id="UP000435304">
    <property type="component" value="Unassembled WGS sequence"/>
</dbReference>
<sequence>MRTTPTLTPPTTSVRAGGRWTRGPRGVLVGLLSLVLVLGLLAGAAALWGRPALHAAGWLVDGGSATLPPDLRRPGPPAPAPAPAGAPELLPPAGEGEAVSAGRLAERLRDVSRRDVGGRADVSVTDVADGELVHHEGGDAASMPASTQKLLTGAAVLQLLGPEHEFSTTVERRGEVWVLVGGGDPLLTGATEDGYPRRASLEQLAAQTAEAVQRAGGGRVDLGLDERLFEGPAWNPDWPENYRNQVTPVSALVADQGQLDGVSPGRRERQPAAAALERFAELLADRGVRVGDVDTSGTGGSGEVVAEVRSPSVAVLVEQMLLHSDNDVAELLLRHAGLAAGGPGSSDGGAAAVGAVLDELGIDDDGRRTRDGSGLSRQNRVTSTTLSALVAASLSPDHPQLRPLATGLPLAGGTGSLTSRFVDTGTAAGRGTVRAKTGTLSGTHSLAGYLRTADGRLLAFALLVNSADNDYLARVWLDRATAALASCGC</sequence>
<evidence type="ECO:0000313" key="6">
    <source>
        <dbReference type="Proteomes" id="UP000435304"/>
    </source>
</evidence>
<dbReference type="InterPro" id="IPR012338">
    <property type="entry name" value="Beta-lactam/transpept-like"/>
</dbReference>
<feature type="transmembrane region" description="Helical" evidence="4">
    <location>
        <begin position="27"/>
        <end position="48"/>
    </location>
</feature>
<evidence type="ECO:0000256" key="2">
    <source>
        <dbReference type="ARBA" id="ARBA00022801"/>
    </source>
</evidence>
<protein>
    <submittedName>
        <fullName evidence="5">D-alanyl-D-alanine carboxypeptidase/D-alanyl-D-alanine-endopeptidase</fullName>
        <ecNumber evidence="5">3.4.16.4</ecNumber>
    </submittedName>
</protein>
<keyword evidence="5" id="KW-0645">Protease</keyword>
<keyword evidence="2 5" id="KW-0378">Hydrolase</keyword>
<evidence type="ECO:0000256" key="1">
    <source>
        <dbReference type="ARBA" id="ARBA00006096"/>
    </source>
</evidence>
<dbReference type="AlphaFoldDB" id="A0A6A9UZ15"/>
<evidence type="ECO:0000256" key="4">
    <source>
        <dbReference type="SAM" id="Phobius"/>
    </source>
</evidence>
<evidence type="ECO:0000256" key="3">
    <source>
        <dbReference type="SAM" id="MobiDB-lite"/>
    </source>
</evidence>
<keyword evidence="5" id="KW-0121">Carboxypeptidase</keyword>
<dbReference type="SUPFAM" id="SSF56601">
    <property type="entry name" value="beta-lactamase/transpeptidase-like"/>
    <property type="match status" value="1"/>
</dbReference>
<keyword evidence="6" id="KW-1185">Reference proteome</keyword>
<dbReference type="GO" id="GO:0009002">
    <property type="term" value="F:serine-type D-Ala-D-Ala carboxypeptidase activity"/>
    <property type="evidence" value="ECO:0007669"/>
    <property type="project" value="UniProtKB-EC"/>
</dbReference>
<comment type="similarity">
    <text evidence="1">Belongs to the peptidase S13 family.</text>
</comment>
<accession>A0A6A9UZ15</accession>
<dbReference type="EMBL" id="WPCU01000009">
    <property type="protein sequence ID" value="MVA76977.1"/>
    <property type="molecule type" value="Genomic_DNA"/>
</dbReference>
<gene>
    <name evidence="5" type="primary">dacB</name>
    <name evidence="5" type="ORF">GC722_13225</name>
</gene>
<name>A0A6A9UZ15_9ACTN</name>
<comment type="caution">
    <text evidence="5">The sequence shown here is derived from an EMBL/GenBank/DDBJ whole genome shotgun (WGS) entry which is preliminary data.</text>
</comment>